<sequence>MKSDFNHLSLSDEEDQELIIKHPESSTPVSYAFCLVGIFLTYDRINFQLMREVFVDPWNPLRGILIFDWGAKLYLFKFFNAVDLERVISGAPWLFNKQLLFFSTIKSGEDSLLIPLLHVDVWVEVCDLKLGFMNEIVVSSLGNFIGSFLEYDTTCLNIDGEDSFMKIRVHMDIQNPLKRKKKLVDFDGNPFYITFRYQRIQIFCYFCGKLVHIDSFYDLLLHHKKEDLKPF</sequence>
<dbReference type="PANTHER" id="PTHR31286:SF153">
    <property type="entry name" value="DUF4283 DOMAIN PROTEIN"/>
    <property type="match status" value="1"/>
</dbReference>
<dbReference type="AlphaFoldDB" id="A0AAV8TFJ9"/>
<accession>A0AAV8TFJ9</accession>
<gene>
    <name evidence="3" type="ORF">K2173_014713</name>
</gene>
<evidence type="ECO:0000313" key="4">
    <source>
        <dbReference type="Proteomes" id="UP001159364"/>
    </source>
</evidence>
<comment type="caution">
    <text evidence="3">The sequence shown here is derived from an EMBL/GenBank/DDBJ whole genome shotgun (WGS) entry which is preliminary data.</text>
</comment>
<evidence type="ECO:0008006" key="5">
    <source>
        <dbReference type="Google" id="ProtNLM"/>
    </source>
</evidence>
<feature type="domain" description="Zinc knuckle CX2CX4HX4C" evidence="2">
    <location>
        <begin position="171"/>
        <end position="217"/>
    </location>
</feature>
<organism evidence="3 4">
    <name type="scientific">Erythroxylum novogranatense</name>
    <dbReference type="NCBI Taxonomy" id="1862640"/>
    <lineage>
        <taxon>Eukaryota</taxon>
        <taxon>Viridiplantae</taxon>
        <taxon>Streptophyta</taxon>
        <taxon>Embryophyta</taxon>
        <taxon>Tracheophyta</taxon>
        <taxon>Spermatophyta</taxon>
        <taxon>Magnoliopsida</taxon>
        <taxon>eudicotyledons</taxon>
        <taxon>Gunneridae</taxon>
        <taxon>Pentapetalae</taxon>
        <taxon>rosids</taxon>
        <taxon>fabids</taxon>
        <taxon>Malpighiales</taxon>
        <taxon>Erythroxylaceae</taxon>
        <taxon>Erythroxylum</taxon>
    </lineage>
</organism>
<feature type="domain" description="DUF4283" evidence="1">
    <location>
        <begin position="33"/>
        <end position="104"/>
    </location>
</feature>
<dbReference type="Pfam" id="PF14111">
    <property type="entry name" value="DUF4283"/>
    <property type="match status" value="1"/>
</dbReference>
<dbReference type="Pfam" id="PF14392">
    <property type="entry name" value="zf-CCHC_4"/>
    <property type="match status" value="1"/>
</dbReference>
<keyword evidence="4" id="KW-1185">Reference proteome</keyword>
<dbReference type="InterPro" id="IPR025836">
    <property type="entry name" value="Zn_knuckle_CX2CX4HX4C"/>
</dbReference>
<dbReference type="Proteomes" id="UP001159364">
    <property type="component" value="Linkage Group LG05"/>
</dbReference>
<dbReference type="PANTHER" id="PTHR31286">
    <property type="entry name" value="GLYCINE-RICH CELL WALL STRUCTURAL PROTEIN 1.8-LIKE"/>
    <property type="match status" value="1"/>
</dbReference>
<evidence type="ECO:0000259" key="2">
    <source>
        <dbReference type="Pfam" id="PF14392"/>
    </source>
</evidence>
<dbReference type="InterPro" id="IPR040256">
    <property type="entry name" value="At4g02000-like"/>
</dbReference>
<dbReference type="InterPro" id="IPR025558">
    <property type="entry name" value="DUF4283"/>
</dbReference>
<protein>
    <recommendedName>
        <fullName evidence="5">DUF4283 domain-containing protein</fullName>
    </recommendedName>
</protein>
<evidence type="ECO:0000313" key="3">
    <source>
        <dbReference type="EMBL" id="KAJ8765591.1"/>
    </source>
</evidence>
<name>A0AAV8TFJ9_9ROSI</name>
<dbReference type="EMBL" id="JAIWQS010000005">
    <property type="protein sequence ID" value="KAJ8765591.1"/>
    <property type="molecule type" value="Genomic_DNA"/>
</dbReference>
<evidence type="ECO:0000259" key="1">
    <source>
        <dbReference type="Pfam" id="PF14111"/>
    </source>
</evidence>
<proteinExistence type="predicted"/>
<reference evidence="3 4" key="1">
    <citation type="submission" date="2021-09" db="EMBL/GenBank/DDBJ databases">
        <title>Genomic insights and catalytic innovation underlie evolution of tropane alkaloids biosynthesis.</title>
        <authorList>
            <person name="Wang Y.-J."/>
            <person name="Tian T."/>
            <person name="Huang J.-P."/>
            <person name="Huang S.-X."/>
        </authorList>
    </citation>
    <scope>NUCLEOTIDE SEQUENCE [LARGE SCALE GENOMIC DNA]</scope>
    <source>
        <strain evidence="3">KIB-2018</strain>
        <tissue evidence="3">Leaf</tissue>
    </source>
</reference>